<dbReference type="EMBL" id="QMNG01000028">
    <property type="protein sequence ID" value="RLC36802.1"/>
    <property type="molecule type" value="Genomic_DNA"/>
</dbReference>
<proteinExistence type="predicted"/>
<feature type="transmembrane region" description="Helical" evidence="7">
    <location>
        <begin position="219"/>
        <end position="242"/>
    </location>
</feature>
<feature type="transmembrane region" description="Helical" evidence="7">
    <location>
        <begin position="174"/>
        <end position="198"/>
    </location>
</feature>
<sequence>MDPLTIGYLGCILAVILMFLGMPVAYAFGLIGFVGTSLINGWQSGFASVGLYPFRICSISAYSVIPLFIFMGYVILFSGVGSEFFVLARKWIGHVRGGLAMTTVLSSAGFGAVSGDVVSAAVTMAAISLPETRKHKYADRLIIGSIAGGANLSFIIPPSLGFILFGAITSTSIGQLFIAGIIPGIMITLLFLALISFLCKRHPEWGAGLERASWKERLIAFKSGWVVITTFILVIGGIYFGVFTPTEAAAAGSAFVLIISLLRKNLDWEGLKKALVETGLTTGMIMLILFCCMIFSLFLALSGVAGVLESFLLSLKVSRYIILAITLIVYVFIGLFMDVLAMILVTLPFIFPIIVNGLGFDPIFFGVVVILAMIMGHISPPFGIVIYSLKATPICNDIPLFQLFRAALPFLGVMTLSIFIIILFPELATYLPAIMMK</sequence>
<reference evidence="9 10" key="1">
    <citation type="submission" date="2018-06" db="EMBL/GenBank/DDBJ databases">
        <title>Extensive metabolic versatility and redundancy in microbially diverse, dynamic hydrothermal sediments.</title>
        <authorList>
            <person name="Dombrowski N."/>
            <person name="Teske A."/>
            <person name="Baker B.J."/>
        </authorList>
    </citation>
    <scope>NUCLEOTIDE SEQUENCE [LARGE SCALE GENOMIC DNA]</scope>
    <source>
        <strain evidence="9">B79_G16</strain>
    </source>
</reference>
<organism evidence="9 10">
    <name type="scientific">candidate division Kazan bacterium</name>
    <dbReference type="NCBI Taxonomy" id="2202143"/>
    <lineage>
        <taxon>Bacteria</taxon>
        <taxon>Bacteria division Kazan-3B-28</taxon>
    </lineage>
</organism>
<keyword evidence="6 7" id="KW-0472">Membrane</keyword>
<feature type="transmembrane region" description="Helical" evidence="7">
    <location>
        <begin position="287"/>
        <end position="308"/>
    </location>
</feature>
<comment type="subcellular location">
    <subcellularLocation>
        <location evidence="1">Cell inner membrane</location>
        <topology evidence="1">Multi-pass membrane protein</topology>
    </subcellularLocation>
</comment>
<evidence type="ECO:0000256" key="6">
    <source>
        <dbReference type="ARBA" id="ARBA00023136"/>
    </source>
</evidence>
<name>A0A420ZBU2_UNCK3</name>
<dbReference type="PANTHER" id="PTHR33362:SF5">
    <property type="entry name" value="C4-DICARBOXYLATE TRAP TRANSPORTER LARGE PERMEASE PROTEIN DCTM"/>
    <property type="match status" value="1"/>
</dbReference>
<dbReference type="Pfam" id="PF06808">
    <property type="entry name" value="DctM"/>
    <property type="match status" value="1"/>
</dbReference>
<dbReference type="AlphaFoldDB" id="A0A420ZBU2"/>
<keyword evidence="4 7" id="KW-0812">Transmembrane</keyword>
<comment type="caution">
    <text evidence="9">The sequence shown here is derived from an EMBL/GenBank/DDBJ whole genome shotgun (WGS) entry which is preliminary data.</text>
</comment>
<feature type="transmembrane region" description="Helical" evidence="7">
    <location>
        <begin position="141"/>
        <end position="168"/>
    </location>
</feature>
<evidence type="ECO:0000256" key="4">
    <source>
        <dbReference type="ARBA" id="ARBA00022692"/>
    </source>
</evidence>
<feature type="transmembrane region" description="Helical" evidence="7">
    <location>
        <begin position="407"/>
        <end position="431"/>
    </location>
</feature>
<feature type="transmembrane region" description="Helical" evidence="7">
    <location>
        <begin position="320"/>
        <end position="351"/>
    </location>
</feature>
<accession>A0A420ZBU2</accession>
<feature type="transmembrane region" description="Helical" evidence="7">
    <location>
        <begin position="59"/>
        <end position="88"/>
    </location>
</feature>
<evidence type="ECO:0000256" key="3">
    <source>
        <dbReference type="ARBA" id="ARBA00022519"/>
    </source>
</evidence>
<evidence type="ECO:0000313" key="10">
    <source>
        <dbReference type="Proteomes" id="UP000281261"/>
    </source>
</evidence>
<feature type="domain" description="TRAP C4-dicarboxylate transport system permease DctM subunit" evidence="8">
    <location>
        <begin position="13"/>
        <end position="427"/>
    </location>
</feature>
<evidence type="ECO:0000259" key="8">
    <source>
        <dbReference type="Pfam" id="PF06808"/>
    </source>
</evidence>
<evidence type="ECO:0000256" key="1">
    <source>
        <dbReference type="ARBA" id="ARBA00004429"/>
    </source>
</evidence>
<keyword evidence="3" id="KW-0997">Cell inner membrane</keyword>
<feature type="transmembrane region" description="Helical" evidence="7">
    <location>
        <begin position="6"/>
        <end position="39"/>
    </location>
</feature>
<keyword evidence="5 7" id="KW-1133">Transmembrane helix</keyword>
<evidence type="ECO:0000256" key="7">
    <source>
        <dbReference type="SAM" id="Phobius"/>
    </source>
</evidence>
<keyword evidence="2" id="KW-1003">Cell membrane</keyword>
<dbReference type="GO" id="GO:0005886">
    <property type="term" value="C:plasma membrane"/>
    <property type="evidence" value="ECO:0007669"/>
    <property type="project" value="UniProtKB-SubCell"/>
</dbReference>
<dbReference type="NCBIfam" id="TIGR00786">
    <property type="entry name" value="dctM"/>
    <property type="match status" value="1"/>
</dbReference>
<dbReference type="Proteomes" id="UP000281261">
    <property type="component" value="Unassembled WGS sequence"/>
</dbReference>
<dbReference type="InterPro" id="IPR010656">
    <property type="entry name" value="DctM"/>
</dbReference>
<gene>
    <name evidence="9" type="ORF">DRH29_03755</name>
</gene>
<dbReference type="PANTHER" id="PTHR33362">
    <property type="entry name" value="SIALIC ACID TRAP TRANSPORTER PERMEASE PROTEIN SIAT-RELATED"/>
    <property type="match status" value="1"/>
</dbReference>
<protein>
    <submittedName>
        <fullName evidence="9">C4-dicarboxylate ABC transporter permease</fullName>
    </submittedName>
</protein>
<evidence type="ECO:0000313" key="9">
    <source>
        <dbReference type="EMBL" id="RLC36802.1"/>
    </source>
</evidence>
<evidence type="ECO:0000256" key="5">
    <source>
        <dbReference type="ARBA" id="ARBA00022989"/>
    </source>
</evidence>
<dbReference type="InterPro" id="IPR004681">
    <property type="entry name" value="TRAP_DctM"/>
</dbReference>
<feature type="transmembrane region" description="Helical" evidence="7">
    <location>
        <begin position="248"/>
        <end position="266"/>
    </location>
</feature>
<dbReference type="PIRSF" id="PIRSF006066">
    <property type="entry name" value="HI0050"/>
    <property type="match status" value="1"/>
</dbReference>
<feature type="transmembrane region" description="Helical" evidence="7">
    <location>
        <begin position="108"/>
        <end position="129"/>
    </location>
</feature>
<evidence type="ECO:0000256" key="2">
    <source>
        <dbReference type="ARBA" id="ARBA00022475"/>
    </source>
</evidence>
<dbReference type="GO" id="GO:0022857">
    <property type="term" value="F:transmembrane transporter activity"/>
    <property type="evidence" value="ECO:0007669"/>
    <property type="project" value="TreeGrafter"/>
</dbReference>
<feature type="transmembrane region" description="Helical" evidence="7">
    <location>
        <begin position="363"/>
        <end position="387"/>
    </location>
</feature>